<evidence type="ECO:0000313" key="1">
    <source>
        <dbReference type="EMBL" id="GAA0514184.1"/>
    </source>
</evidence>
<organism evidence="1 2">
    <name type="scientific">Saccharopolyspora thermophila</name>
    <dbReference type="NCBI Taxonomy" id="89367"/>
    <lineage>
        <taxon>Bacteria</taxon>
        <taxon>Bacillati</taxon>
        <taxon>Actinomycetota</taxon>
        <taxon>Actinomycetes</taxon>
        <taxon>Pseudonocardiales</taxon>
        <taxon>Pseudonocardiaceae</taxon>
        <taxon>Saccharopolyspora</taxon>
    </lineage>
</organism>
<accession>A0ABN1C8T7</accession>
<name>A0ABN1C8T7_9PSEU</name>
<gene>
    <name evidence="1" type="ORF">GCM10009545_15410</name>
</gene>
<dbReference type="EMBL" id="BAAAHC010000006">
    <property type="protein sequence ID" value="GAA0514184.1"/>
    <property type="molecule type" value="Genomic_DNA"/>
</dbReference>
<proteinExistence type="predicted"/>
<reference evidence="1 2" key="1">
    <citation type="journal article" date="2019" name="Int. J. Syst. Evol. Microbiol.">
        <title>The Global Catalogue of Microorganisms (GCM) 10K type strain sequencing project: providing services to taxonomists for standard genome sequencing and annotation.</title>
        <authorList>
            <consortium name="The Broad Institute Genomics Platform"/>
            <consortium name="The Broad Institute Genome Sequencing Center for Infectious Disease"/>
            <person name="Wu L."/>
            <person name="Ma J."/>
        </authorList>
    </citation>
    <scope>NUCLEOTIDE SEQUENCE [LARGE SCALE GENOMIC DNA]</scope>
    <source>
        <strain evidence="1 2">JCM 10664</strain>
    </source>
</reference>
<sequence length="67" mass="7581">MPFLSCSVVVRGAQATPARAHQMYADRVYAGLPARPHPRDFRTFPAAPQIRPDRAMRTGVRLWNMES</sequence>
<protein>
    <submittedName>
        <fullName evidence="1">Uncharacterized protein</fullName>
    </submittedName>
</protein>
<evidence type="ECO:0000313" key="2">
    <source>
        <dbReference type="Proteomes" id="UP001500220"/>
    </source>
</evidence>
<keyword evidence="2" id="KW-1185">Reference proteome</keyword>
<dbReference type="Proteomes" id="UP001500220">
    <property type="component" value="Unassembled WGS sequence"/>
</dbReference>
<comment type="caution">
    <text evidence="1">The sequence shown here is derived from an EMBL/GenBank/DDBJ whole genome shotgun (WGS) entry which is preliminary data.</text>
</comment>